<evidence type="ECO:0000313" key="6">
    <source>
        <dbReference type="Proteomes" id="UP000094271"/>
    </source>
</evidence>
<evidence type="ECO:0000256" key="2">
    <source>
        <dbReference type="SAM" id="SignalP"/>
    </source>
</evidence>
<dbReference type="Proteomes" id="UP000094271">
    <property type="component" value="Unassembled WGS sequence"/>
</dbReference>
<dbReference type="EMBL" id="MEHA01000025">
    <property type="protein sequence ID" value="ODR46067.1"/>
    <property type="molecule type" value="Genomic_DNA"/>
</dbReference>
<dbReference type="AlphaFoldDB" id="A0A1E3A4R7"/>
<dbReference type="OrthoDB" id="116695at2"/>
<evidence type="ECO:0000313" key="5">
    <source>
        <dbReference type="Proteomes" id="UP000094067"/>
    </source>
</evidence>
<reference evidence="3 5" key="1">
    <citation type="submission" date="2016-07" db="EMBL/GenBank/DDBJ databases">
        <title>Characterization of isolates of Eisenbergiella tayi derived from blood cultures, using whole genome sequencing.</title>
        <authorList>
            <person name="Burdz T."/>
            <person name="Wiebe D."/>
            <person name="Huynh C."/>
            <person name="Bernard K."/>
        </authorList>
    </citation>
    <scope>NUCLEOTIDE SEQUENCE [LARGE SCALE GENOMIC DNA]</scope>
    <source>
        <strain evidence="3 5">NML 110608</strain>
    </source>
</reference>
<dbReference type="Proteomes" id="UP000094067">
    <property type="component" value="Unassembled WGS sequence"/>
</dbReference>
<dbReference type="EMBL" id="MCGH01000003">
    <property type="protein sequence ID" value="ODM03754.1"/>
    <property type="molecule type" value="Genomic_DNA"/>
</dbReference>
<name>A0A1E3A4R7_9FIRM</name>
<sequence>MKYLKTRINKIIIAVLFCILPAGGLTACKGPAAPPAETNTQIPSESAAAEAAGTQENFSPEYPALTPERENSPTSDVSSENLPYDSETIIEEQSFSGMDLGDYRNVRFTTSLVTRDGQSHIRYSLVSGEETVYTFPDAYSSWHFEDTINFITFHDINGDGKKDVITSEQYTTGAGSEDARIFSMVRIYLNQGKEFLFAEGLSISIGNSLEVSDGDAYTAENVLSVLSEPAYCNFDGTDGWTKGEIESFAFLVKEDVLTDDREALSRKVRYPLHIVRDGSERQINSPEEFLENYDLILNLQVIYDVEGSETEGLFWNQNGVMLGTGAVWFGKTEDGTVKITAIPAEVQYCNPLNVD</sequence>
<reference evidence="4 6" key="2">
    <citation type="submission" date="2016-08" db="EMBL/GenBank/DDBJ databases">
        <authorList>
            <person name="Seilhamer J.J."/>
        </authorList>
    </citation>
    <scope>NUCLEOTIDE SEQUENCE [LARGE SCALE GENOMIC DNA]</scope>
    <source>
        <strain evidence="4 6">NML150140-1</strain>
    </source>
</reference>
<comment type="caution">
    <text evidence="3">The sequence shown here is derived from an EMBL/GenBank/DDBJ whole genome shotgun (WGS) entry which is preliminary data.</text>
</comment>
<feature type="signal peptide" evidence="2">
    <location>
        <begin position="1"/>
        <end position="27"/>
    </location>
</feature>
<proteinExistence type="predicted"/>
<gene>
    <name evidence="4" type="ORF">BEI59_25925</name>
    <name evidence="3" type="ORF">BEI61_04555</name>
</gene>
<evidence type="ECO:0000313" key="3">
    <source>
        <dbReference type="EMBL" id="ODM03754.1"/>
    </source>
</evidence>
<feature type="compositionally biased region" description="Polar residues" evidence="1">
    <location>
        <begin position="72"/>
        <end position="81"/>
    </location>
</feature>
<dbReference type="PROSITE" id="PS51257">
    <property type="entry name" value="PROKAR_LIPOPROTEIN"/>
    <property type="match status" value="1"/>
</dbReference>
<accession>A0A1E3A4R7</accession>
<feature type="chain" id="PRO_5014540561" evidence="2">
    <location>
        <begin position="28"/>
        <end position="355"/>
    </location>
</feature>
<organism evidence="3 5">
    <name type="scientific">Eisenbergiella tayi</name>
    <dbReference type="NCBI Taxonomy" id="1432052"/>
    <lineage>
        <taxon>Bacteria</taxon>
        <taxon>Bacillati</taxon>
        <taxon>Bacillota</taxon>
        <taxon>Clostridia</taxon>
        <taxon>Lachnospirales</taxon>
        <taxon>Lachnospiraceae</taxon>
        <taxon>Eisenbergiella</taxon>
    </lineage>
</organism>
<protein>
    <submittedName>
        <fullName evidence="3">Uncharacterized protein</fullName>
    </submittedName>
</protein>
<evidence type="ECO:0000313" key="4">
    <source>
        <dbReference type="EMBL" id="ODR46067.1"/>
    </source>
</evidence>
<dbReference type="RefSeq" id="WP_069154145.1">
    <property type="nucleotide sequence ID" value="NZ_MCGH01000003.1"/>
</dbReference>
<feature type="region of interest" description="Disordered" evidence="1">
    <location>
        <begin position="32"/>
        <end position="82"/>
    </location>
</feature>
<keyword evidence="2" id="KW-0732">Signal</keyword>
<evidence type="ECO:0000256" key="1">
    <source>
        <dbReference type="SAM" id="MobiDB-lite"/>
    </source>
</evidence>